<evidence type="ECO:0000313" key="1">
    <source>
        <dbReference type="EMBL" id="CAB4131866.1"/>
    </source>
</evidence>
<reference evidence="1" key="1">
    <citation type="submission" date="2020-04" db="EMBL/GenBank/DDBJ databases">
        <authorList>
            <person name="Chiriac C."/>
            <person name="Salcher M."/>
            <person name="Ghai R."/>
            <person name="Kavagutti S V."/>
        </authorList>
    </citation>
    <scope>NUCLEOTIDE SEQUENCE</scope>
</reference>
<name>A0A6J5LFA4_9CAUD</name>
<gene>
    <name evidence="1" type="ORF">UFOVP125_76</name>
</gene>
<dbReference type="Pfam" id="PF11351">
    <property type="entry name" value="GTA_holin_3TM"/>
    <property type="match status" value="1"/>
</dbReference>
<sequence>MALDPVSALLDIGGKVLDRVFPDPAQQAAAKLELLKLQQNGELAQLAGQMDINKIEAASSSLFVSGWRPAIGWVCGAGFAVQFVIGPLAEWGSALAGHPVKFPPMDTGTMMPLLLGMLGLGGLRTAEKIQGVAAK</sequence>
<proteinExistence type="predicted"/>
<accession>A0A6J5LFA4</accession>
<dbReference type="InterPro" id="IPR021497">
    <property type="entry name" value="GTA_holin_3TM"/>
</dbReference>
<organism evidence="1">
    <name type="scientific">uncultured Caudovirales phage</name>
    <dbReference type="NCBI Taxonomy" id="2100421"/>
    <lineage>
        <taxon>Viruses</taxon>
        <taxon>Duplodnaviria</taxon>
        <taxon>Heunggongvirae</taxon>
        <taxon>Uroviricota</taxon>
        <taxon>Caudoviricetes</taxon>
        <taxon>Peduoviridae</taxon>
        <taxon>Maltschvirus</taxon>
        <taxon>Maltschvirus maltsch</taxon>
    </lineage>
</organism>
<protein>
    <submittedName>
        <fullName evidence="1">Holin of 3TMs, for gene-transfer release</fullName>
    </submittedName>
</protein>
<dbReference type="EMBL" id="LR796253">
    <property type="protein sequence ID" value="CAB4131866.1"/>
    <property type="molecule type" value="Genomic_DNA"/>
</dbReference>